<dbReference type="InterPro" id="IPR002153">
    <property type="entry name" value="TRPC_channel"/>
</dbReference>
<dbReference type="WBParaSite" id="SCUD_0001515301-mRNA-1">
    <property type="protein sequence ID" value="SCUD_0001515301-mRNA-1"/>
    <property type="gene ID" value="SCUD_0001515301"/>
</dbReference>
<evidence type="ECO:0000256" key="4">
    <source>
        <dbReference type="SAM" id="Phobius"/>
    </source>
</evidence>
<dbReference type="EMBL" id="UZAK01037359">
    <property type="protein sequence ID" value="VDP58543.1"/>
    <property type="molecule type" value="Genomic_DNA"/>
</dbReference>
<dbReference type="AlphaFoldDB" id="A0A183KJE4"/>
<feature type="transmembrane region" description="Helical" evidence="4">
    <location>
        <begin position="86"/>
        <end position="105"/>
    </location>
</feature>
<evidence type="ECO:0000313" key="8">
    <source>
        <dbReference type="WBParaSite" id="SCUD_0001515301-mRNA-1"/>
    </source>
</evidence>
<feature type="transmembrane region" description="Helical" evidence="4">
    <location>
        <begin position="252"/>
        <end position="270"/>
    </location>
</feature>
<dbReference type="PANTHER" id="PTHR10117:SF54">
    <property type="entry name" value="TRANSIENT RECEPTOR POTENTIAL-GAMMA PROTEIN"/>
    <property type="match status" value="1"/>
</dbReference>
<dbReference type="STRING" id="6186.A0A183KJE4"/>
<organism evidence="8">
    <name type="scientific">Schistosoma curassoni</name>
    <dbReference type="NCBI Taxonomy" id="6186"/>
    <lineage>
        <taxon>Eukaryota</taxon>
        <taxon>Metazoa</taxon>
        <taxon>Spiralia</taxon>
        <taxon>Lophotrochozoa</taxon>
        <taxon>Platyhelminthes</taxon>
        <taxon>Trematoda</taxon>
        <taxon>Digenea</taxon>
        <taxon>Strigeidida</taxon>
        <taxon>Schistosomatoidea</taxon>
        <taxon>Schistosomatidae</taxon>
        <taxon>Schistosoma</taxon>
    </lineage>
</organism>
<protein>
    <submittedName>
        <fullName evidence="8">Ion_trans domain-containing protein</fullName>
    </submittedName>
</protein>
<accession>A0A183KJE4</accession>
<evidence type="ECO:0000256" key="3">
    <source>
        <dbReference type="ARBA" id="ARBA00023303"/>
    </source>
</evidence>
<keyword evidence="4" id="KW-1133">Transmembrane helix</keyword>
<dbReference type="GO" id="GO:0015279">
    <property type="term" value="F:store-operated calcium channel activity"/>
    <property type="evidence" value="ECO:0007669"/>
    <property type="project" value="TreeGrafter"/>
</dbReference>
<feature type="signal peptide" evidence="5">
    <location>
        <begin position="1"/>
        <end position="16"/>
    </location>
</feature>
<reference evidence="6 7" key="2">
    <citation type="submission" date="2018-11" db="EMBL/GenBank/DDBJ databases">
        <authorList>
            <consortium name="Pathogen Informatics"/>
        </authorList>
    </citation>
    <scope>NUCLEOTIDE SEQUENCE [LARGE SCALE GENOMIC DNA]</scope>
    <source>
        <strain evidence="6">Dakar</strain>
        <strain evidence="7">Dakar, Senegal</strain>
    </source>
</reference>
<dbReference type="GO" id="GO:0005886">
    <property type="term" value="C:plasma membrane"/>
    <property type="evidence" value="ECO:0007669"/>
    <property type="project" value="TreeGrafter"/>
</dbReference>
<keyword evidence="4" id="KW-0812">Transmembrane</keyword>
<proteinExistence type="predicted"/>
<gene>
    <name evidence="6" type="ORF">SCUD_LOCUS15150</name>
</gene>
<dbReference type="GO" id="GO:0070679">
    <property type="term" value="F:inositol 1,4,5 trisphosphate binding"/>
    <property type="evidence" value="ECO:0007669"/>
    <property type="project" value="TreeGrafter"/>
</dbReference>
<evidence type="ECO:0000313" key="6">
    <source>
        <dbReference type="EMBL" id="VDP58543.1"/>
    </source>
</evidence>
<dbReference type="GO" id="GO:0034703">
    <property type="term" value="C:cation channel complex"/>
    <property type="evidence" value="ECO:0007669"/>
    <property type="project" value="TreeGrafter"/>
</dbReference>
<dbReference type="Proteomes" id="UP000279833">
    <property type="component" value="Unassembled WGS sequence"/>
</dbReference>
<evidence type="ECO:0000256" key="1">
    <source>
        <dbReference type="ARBA" id="ARBA00022448"/>
    </source>
</evidence>
<keyword evidence="5" id="KW-0732">Signal</keyword>
<feature type="transmembrane region" description="Helical" evidence="4">
    <location>
        <begin position="220"/>
        <end position="237"/>
    </location>
</feature>
<keyword evidence="4" id="KW-0472">Membrane</keyword>
<evidence type="ECO:0000313" key="7">
    <source>
        <dbReference type="Proteomes" id="UP000279833"/>
    </source>
</evidence>
<keyword evidence="3" id="KW-0407">Ion channel</keyword>
<name>A0A183KJE4_9TREM</name>
<keyword evidence="1" id="KW-0813">Transport</keyword>
<dbReference type="PANTHER" id="PTHR10117">
    <property type="entry name" value="TRANSIENT RECEPTOR POTENTIAL CHANNEL"/>
    <property type="match status" value="1"/>
</dbReference>
<evidence type="ECO:0000256" key="5">
    <source>
        <dbReference type="SAM" id="SignalP"/>
    </source>
</evidence>
<dbReference type="GO" id="GO:0051480">
    <property type="term" value="P:regulation of cytosolic calcium ion concentration"/>
    <property type="evidence" value="ECO:0007669"/>
    <property type="project" value="TreeGrafter"/>
</dbReference>
<sequence>MVSYLTFLILITVATFRLDRTAISDGEDNWEVRYTEILSYDFRTSHVVMTKIQIILLFWILGQLCMECKQVYHYGLRYFFRSYYNFMDWVSIALYLASYSLRIIVDFKVQASMRQYQDVLKVAQSILLNTTCSTSKFCSSTEQTTHQNYVNYRNKILIPESAYWLRGCRLWWAPDDPEYISDCLFALGNVLSFSRISYLMPAWELLGPLQISLARMVSDIIRFMALFTVVSDFSFAWDDNLFVSTHGLKRKWISIFYISICYAYNLDAYVNNKHTLMKVQKLCKTDHVIFTEWLFVKSQRLREIKLLSYNPFKITFCSHQLIQ</sequence>
<feature type="chain" id="PRO_5043140888" evidence="5">
    <location>
        <begin position="17"/>
        <end position="323"/>
    </location>
</feature>
<keyword evidence="2" id="KW-0406">Ion transport</keyword>
<keyword evidence="7" id="KW-1185">Reference proteome</keyword>
<evidence type="ECO:0000256" key="2">
    <source>
        <dbReference type="ARBA" id="ARBA00023065"/>
    </source>
</evidence>
<reference evidence="8" key="1">
    <citation type="submission" date="2016-06" db="UniProtKB">
        <authorList>
            <consortium name="WormBaseParasite"/>
        </authorList>
    </citation>
    <scope>IDENTIFICATION</scope>
</reference>